<dbReference type="RefSeq" id="XP_007512253.1">
    <property type="nucleotide sequence ID" value="XM_007512191.1"/>
</dbReference>
<evidence type="ECO:0000256" key="3">
    <source>
        <dbReference type="SAM" id="MobiDB-lite"/>
    </source>
</evidence>
<dbReference type="Pfam" id="PF00439">
    <property type="entry name" value="Bromodomain"/>
    <property type="match status" value="1"/>
</dbReference>
<sequence length="914" mass="99692">MEEEEEEKGKKVVAPKLSFTFKLGGGGGGPPAAVLSGKTTTRDDDGNDDGNDESNPGSKMKTKKKKREFDELEDEDEKERMGAKKQRRNDDTYYSDEDEDEAEKKAKQLQAKIEALERQQQQFAARERGPAKAKTPKAAAAVPKTGRGKELRGMMMMGMLPSDGPTTTNTTSPGNISGSADDSDRLELSRLASARSATPGTKNTKNNMNNNKTQKKGTMKKSGTTNGRRSEREQTPPSTVGGASGLVSAFNIFDDIGDINFPSPPSGGSNLADDILFGSGGGSGHQQHNNHPPSSLKPSPFGGGGGGKPAAMLARLEREQEMGKKKGAKSSGIGMDIAGQQPQRVNQQLPFPSIPSSKNLSAGGGGGSGEMKESDLPPPKKGQMEEIIKQLQKLDKQKIFLNPVTEAIAPGYFQMIDRPMDISTIRSNLKEKKYYTSWSMFEEDLRLMYTNCQDYNGPNSPYFGIAQQGLKEMRSLVHEKILESLSKKKGFNGTFQMSSMFPSLDDLGGDSSKQQSELVSEGGGEYSRDNSDDENDEKMKRGIFQKKKNRETFKPYNVFGKSGVDREPFDKRCPTMQSHCDNQLLQAYRYNGNGSSYLVNYSNNVANMKEKPYEVFPPLGRNVSFVAYVNSIRAFAGELLPFPEEEENEDDKVKTPTQKTRKNGFIAKWVKERTEGCDAWRDLMYIPEPPRIQVMQKVAREQAAVPATSNAAGSGGAPKLSAAAAAAAAAEQSHARALAAAKSQQRILAPPAAPAPMQVVTLKKSDSFAKPTLSAQEAARRSQSSPGHVVFRQSLGLVTEEAKKSVFEARKRWQLAGAALEGQVSEDVLKTDPLEKLAGSSITVSEIVSMLPNLNSRRMDMESTDMQYNGSTLSLPMETSSPPTKEEPGQKKSLRDIVQGLSKEYQKALRKFGL</sequence>
<dbReference type="SMART" id="SM00297">
    <property type="entry name" value="BROMO"/>
    <property type="match status" value="1"/>
</dbReference>
<keyword evidence="6" id="KW-1185">Reference proteome</keyword>
<dbReference type="Gene3D" id="1.20.920.10">
    <property type="entry name" value="Bromodomain-like"/>
    <property type="match status" value="1"/>
</dbReference>
<evidence type="ECO:0000259" key="4">
    <source>
        <dbReference type="PROSITE" id="PS50014"/>
    </source>
</evidence>
<feature type="compositionally biased region" description="Polar residues" evidence="3">
    <location>
        <begin position="867"/>
        <end position="883"/>
    </location>
</feature>
<evidence type="ECO:0000256" key="1">
    <source>
        <dbReference type="ARBA" id="ARBA00023117"/>
    </source>
</evidence>
<protein>
    <recommendedName>
        <fullName evidence="4">Bromo domain-containing protein</fullName>
    </recommendedName>
</protein>
<feature type="compositionally biased region" description="Polar residues" evidence="3">
    <location>
        <begin position="347"/>
        <end position="360"/>
    </location>
</feature>
<dbReference type="PANTHER" id="PTHR22881">
    <property type="entry name" value="BROMODOMAIN CONTAINING PROTEIN"/>
    <property type="match status" value="1"/>
</dbReference>
<gene>
    <name evidence="5" type="ORF">Bathy07g01940</name>
</gene>
<feature type="region of interest" description="Disordered" evidence="3">
    <location>
        <begin position="867"/>
        <end position="894"/>
    </location>
</feature>
<feature type="compositionally biased region" description="Low complexity" evidence="3">
    <location>
        <begin position="108"/>
        <end position="124"/>
    </location>
</feature>
<feature type="domain" description="Bromo" evidence="4">
    <location>
        <begin position="392"/>
        <end position="463"/>
    </location>
</feature>
<name>K8FEK5_9CHLO</name>
<feature type="region of interest" description="Disordered" evidence="3">
    <location>
        <begin position="347"/>
        <end position="382"/>
    </location>
</feature>
<dbReference type="EMBL" id="FO082272">
    <property type="protein sequence ID" value="CCO66341.1"/>
    <property type="molecule type" value="Genomic_DNA"/>
</dbReference>
<keyword evidence="1 2" id="KW-0103">Bromodomain</keyword>
<dbReference type="SUPFAM" id="SSF47370">
    <property type="entry name" value="Bromodomain"/>
    <property type="match status" value="1"/>
</dbReference>
<dbReference type="AlphaFoldDB" id="K8FEK5"/>
<feature type="region of interest" description="Disordered" evidence="3">
    <location>
        <begin position="506"/>
        <end position="538"/>
    </location>
</feature>
<feature type="compositionally biased region" description="Low complexity" evidence="3">
    <location>
        <begin position="198"/>
        <end position="212"/>
    </location>
</feature>
<dbReference type="OrthoDB" id="515250at2759"/>
<dbReference type="KEGG" id="bpg:Bathy07g01940"/>
<dbReference type="GeneID" id="19014683"/>
<organism evidence="5 6">
    <name type="scientific">Bathycoccus prasinos</name>
    <dbReference type="NCBI Taxonomy" id="41875"/>
    <lineage>
        <taxon>Eukaryota</taxon>
        <taxon>Viridiplantae</taxon>
        <taxon>Chlorophyta</taxon>
        <taxon>Mamiellophyceae</taxon>
        <taxon>Mamiellales</taxon>
        <taxon>Bathycoccaceae</taxon>
        <taxon>Bathycoccus</taxon>
    </lineage>
</organism>
<dbReference type="PRINTS" id="PR00503">
    <property type="entry name" value="BROMODOMAIN"/>
</dbReference>
<dbReference type="STRING" id="41875.K8FEK5"/>
<dbReference type="PANTHER" id="PTHR22881:SF27">
    <property type="entry name" value="BROMODOMAIN CONTAINING 7_9"/>
    <property type="match status" value="1"/>
</dbReference>
<feature type="compositionally biased region" description="Low complexity" evidence="3">
    <location>
        <begin position="161"/>
        <end position="179"/>
    </location>
</feature>
<evidence type="ECO:0000313" key="5">
    <source>
        <dbReference type="EMBL" id="CCO66341.1"/>
    </source>
</evidence>
<dbReference type="InterPro" id="IPR001487">
    <property type="entry name" value="Bromodomain"/>
</dbReference>
<dbReference type="Proteomes" id="UP000198341">
    <property type="component" value="Chromosome 7"/>
</dbReference>
<proteinExistence type="predicted"/>
<dbReference type="CDD" id="cd04369">
    <property type="entry name" value="Bromodomain"/>
    <property type="match status" value="1"/>
</dbReference>
<dbReference type="InterPro" id="IPR036427">
    <property type="entry name" value="Bromodomain-like_sf"/>
</dbReference>
<evidence type="ECO:0000313" key="6">
    <source>
        <dbReference type="Proteomes" id="UP000198341"/>
    </source>
</evidence>
<feature type="compositionally biased region" description="Basic and acidic residues" evidence="3">
    <location>
        <begin position="884"/>
        <end position="894"/>
    </location>
</feature>
<accession>K8FEK5</accession>
<evidence type="ECO:0000256" key="2">
    <source>
        <dbReference type="PROSITE-ProRule" id="PRU00035"/>
    </source>
</evidence>
<feature type="compositionally biased region" description="Low complexity" evidence="3">
    <location>
        <begin position="132"/>
        <end position="145"/>
    </location>
</feature>
<reference evidence="5 6" key="1">
    <citation type="submission" date="2011-10" db="EMBL/GenBank/DDBJ databases">
        <authorList>
            <person name="Genoscope - CEA"/>
        </authorList>
    </citation>
    <scope>NUCLEOTIDE SEQUENCE [LARGE SCALE GENOMIC DNA]</scope>
    <source>
        <strain evidence="5 6">RCC 1105</strain>
    </source>
</reference>
<dbReference type="eggNOG" id="KOG1828">
    <property type="taxonomic scope" value="Eukaryota"/>
</dbReference>
<dbReference type="InterPro" id="IPR051831">
    <property type="entry name" value="Bromodomain_contain_prot"/>
</dbReference>
<feature type="region of interest" description="Disordered" evidence="3">
    <location>
        <begin position="1"/>
        <end position="310"/>
    </location>
</feature>
<dbReference type="PROSITE" id="PS50014">
    <property type="entry name" value="BROMODOMAIN_2"/>
    <property type="match status" value="1"/>
</dbReference>